<evidence type="ECO:0000313" key="1">
    <source>
        <dbReference type="Ensembl" id="ENSMMDP00005026909.1"/>
    </source>
</evidence>
<dbReference type="PANTHER" id="PTHR33487">
    <property type="entry name" value="CILIA- AND FLAGELLA-ASSOCIATED PROTEIN 54"/>
    <property type="match status" value="1"/>
</dbReference>
<dbReference type="GO" id="GO:0060271">
    <property type="term" value="P:cilium assembly"/>
    <property type="evidence" value="ECO:0007669"/>
    <property type="project" value="TreeGrafter"/>
</dbReference>
<reference evidence="1" key="2">
    <citation type="submission" date="2025-08" db="UniProtKB">
        <authorList>
            <consortium name="Ensembl"/>
        </authorList>
    </citation>
    <scope>IDENTIFICATION</scope>
</reference>
<name>A0A667YSX1_9TELE</name>
<reference evidence="1" key="3">
    <citation type="submission" date="2025-09" db="UniProtKB">
        <authorList>
            <consortium name="Ensembl"/>
        </authorList>
    </citation>
    <scope>IDENTIFICATION</scope>
</reference>
<dbReference type="Proteomes" id="UP000472263">
    <property type="component" value="Chromosome 14"/>
</dbReference>
<dbReference type="InParanoid" id="A0A667YSX1"/>
<sequence>MASFGRTSAKPFGMKMSLRQAESVDTPPCCAATPISAHLGLPKYETVRPSAHSSAPLGELDLLKVSAMHCPKTIIIKLFGKVRRTEVQPPYFFFKFIIDLTASLSFCPSFISFPGSLHIYNICRYLMTMNFSAQVLEFLLWASISVELSIPLMTVKYLPWMVTLYCAVCQCYYDIQAAVQAEVFARRALGKINELAKLEEQSGVPATRETQRAYKEASIKLATMLFKRAVYEPRKRPKGMFRAKTKGNLKDIPNVPWPRTTTEHVLIELYDSSAAQFLGILEALWDSSRRPLQTGMPDEPELQEVVLELLSAGISILGG</sequence>
<keyword evidence="2" id="KW-1185">Reference proteome</keyword>
<dbReference type="InterPro" id="IPR027912">
    <property type="entry name" value="CFAP54"/>
</dbReference>
<accession>A0A667YSX1</accession>
<dbReference type="Pfam" id="PF14858">
    <property type="entry name" value="CFAP54_N"/>
    <property type="match status" value="1"/>
</dbReference>
<reference evidence="1" key="1">
    <citation type="submission" date="2019-06" db="EMBL/GenBank/DDBJ databases">
        <authorList>
            <consortium name="Wellcome Sanger Institute Data Sharing"/>
        </authorList>
    </citation>
    <scope>NUCLEOTIDE SEQUENCE [LARGE SCALE GENOMIC DNA]</scope>
</reference>
<dbReference type="AlphaFoldDB" id="A0A667YSX1"/>
<dbReference type="PANTHER" id="PTHR33487:SF1">
    <property type="entry name" value="CILIA- AND FLAGELLA-ASSOCIATED PROTEIN 54"/>
    <property type="match status" value="1"/>
</dbReference>
<organism evidence="1 2">
    <name type="scientific">Myripristis murdjan</name>
    <name type="common">pinecone soldierfish</name>
    <dbReference type="NCBI Taxonomy" id="586833"/>
    <lineage>
        <taxon>Eukaryota</taxon>
        <taxon>Metazoa</taxon>
        <taxon>Chordata</taxon>
        <taxon>Craniata</taxon>
        <taxon>Vertebrata</taxon>
        <taxon>Euteleostomi</taxon>
        <taxon>Actinopterygii</taxon>
        <taxon>Neopterygii</taxon>
        <taxon>Teleostei</taxon>
        <taxon>Neoteleostei</taxon>
        <taxon>Acanthomorphata</taxon>
        <taxon>Holocentriformes</taxon>
        <taxon>Holocentridae</taxon>
        <taxon>Myripristis</taxon>
    </lineage>
</organism>
<dbReference type="GeneTree" id="ENSGT00940000162970"/>
<evidence type="ECO:0000313" key="2">
    <source>
        <dbReference type="Proteomes" id="UP000472263"/>
    </source>
</evidence>
<dbReference type="Ensembl" id="ENSMMDT00005027465.1">
    <property type="protein sequence ID" value="ENSMMDP00005026909.1"/>
    <property type="gene ID" value="ENSMMDG00005012811.1"/>
</dbReference>
<protein>
    <submittedName>
        <fullName evidence="1">Uncharacterized protein</fullName>
    </submittedName>
</protein>
<proteinExistence type="predicted"/>